<dbReference type="PANTHER" id="PTHR36681">
    <property type="entry name" value="NUCLEAR GTPASE, GERMINAL CENTER-ASSOCIATED, TANDEM DUPLICATE 3"/>
    <property type="match status" value="1"/>
</dbReference>
<feature type="compositionally biased region" description="Basic residues" evidence="2">
    <location>
        <begin position="932"/>
        <end position="941"/>
    </location>
</feature>
<dbReference type="GeneID" id="25980754"/>
<dbReference type="HOGENOM" id="CLU_305660_0_0_1"/>
<evidence type="ECO:0000313" key="4">
    <source>
        <dbReference type="Proteomes" id="UP000007796"/>
    </source>
</evidence>
<gene>
    <name evidence="3" type="ORF">CMQ_7232</name>
</gene>
<evidence type="ECO:0000256" key="1">
    <source>
        <dbReference type="SAM" id="Coils"/>
    </source>
</evidence>
<feature type="region of interest" description="Disordered" evidence="2">
    <location>
        <begin position="99"/>
        <end position="118"/>
    </location>
</feature>
<evidence type="ECO:0000313" key="3">
    <source>
        <dbReference type="EMBL" id="EFX00230.1"/>
    </source>
</evidence>
<feature type="coiled-coil region" evidence="1">
    <location>
        <begin position="364"/>
        <end position="432"/>
    </location>
</feature>
<feature type="compositionally biased region" description="Basic and acidic residues" evidence="2">
    <location>
        <begin position="101"/>
        <end position="117"/>
    </location>
</feature>
<organism evidence="4">
    <name type="scientific">Grosmannia clavigera (strain kw1407 / UAMH 11150)</name>
    <name type="common">Blue stain fungus</name>
    <name type="synonym">Graphiocladiella clavigera</name>
    <dbReference type="NCBI Taxonomy" id="655863"/>
    <lineage>
        <taxon>Eukaryota</taxon>
        <taxon>Fungi</taxon>
        <taxon>Dikarya</taxon>
        <taxon>Ascomycota</taxon>
        <taxon>Pezizomycotina</taxon>
        <taxon>Sordariomycetes</taxon>
        <taxon>Sordariomycetidae</taxon>
        <taxon>Ophiostomatales</taxon>
        <taxon>Ophiostomataceae</taxon>
        <taxon>Leptographium</taxon>
    </lineage>
</organism>
<proteinExistence type="predicted"/>
<dbReference type="RefSeq" id="XP_014169712.1">
    <property type="nucleotide sequence ID" value="XM_014314237.1"/>
</dbReference>
<dbReference type="eggNOG" id="ENOG502QU12">
    <property type="taxonomic scope" value="Eukaryota"/>
</dbReference>
<feature type="compositionally biased region" description="Basic and acidic residues" evidence="2">
    <location>
        <begin position="942"/>
        <end position="952"/>
    </location>
</feature>
<protein>
    <submittedName>
        <fullName evidence="3">Uncharacterized protein</fullName>
    </submittedName>
</protein>
<dbReference type="Proteomes" id="UP000007796">
    <property type="component" value="Unassembled WGS sequence"/>
</dbReference>
<sequence>MNSPNWKDAGRLASFLQPYEEVLSSQEAAQEDAGEVENSLIAAPPYPWANQGSTSIEEHIGVLEDAVMDAITCGKQLVNVVKEFEVEGRATFPPSVVSEIGKNEGHAEECDNERDIDGVDSDIDDVLICEVTQVSGSSAKDASGSAGQDEDDEANDESQGLEHDFSEFTDPIFAVWKLEEEDLRSMTTADILTEADPATGFLSTTKSISCQDLETFADEIKPFLDCTPLPGVETINGGEMQVWPLVQRVDLYVPSPILKNGVVIEDLPGLSDAVTMRANVARERFTALEIAIIVSPVSRAGDEQLASQLISDNEALRMELDGKFTRHNFCVVPSKMDDIPWEQYLKKTLRPAAGTEIHTAHKAYKEICQQLKEIKSKMGAANKELEEARADRKVLLKCAEDGHEQARVQGSVSSARSKLAELTQRNSNLEARLTYYKGLMTFLCIKARNARVEKKILMDMRRKKARFRKNKTGPFTEEAINVLPVSSSSFWNLQNSESTPSPGFPAVEYTGIPALRAWINRATIPARQNHALSILHRLNAVLNVLWTWSMEESLDSRDMVSPKERLEELCTKFKNTLRQNLGEYGDELTARVQQCNPLAIPPKQRFKPQCRSNVIEAVKTWNLLWPSRPRSPKMHWATHLAIIRRNGKRYTSTGAGRVTYAWMDNMADVVLLGIVEMWNEAFHSKLPAEAEKVKGRIEEIWNRSMFKVRWALPALFPTQLEYLSGQLVAIMELRQLVAHNVENAMFRIAVQAAEIHKLVGEILSKNWSRGFFDARKIIGKGSFGLRQNHFEKLADKNTTPLVKLAMMKMDQQIMANMDHFRQSLDAIWDDGLAKIDNQIDAICQRIAQAEQDSDAAVETGRSTGLELRKAATPLVIKWQTDWKLPDVIGRMQAGLADAAIPKTYVDEPRGATFDPLSSDGEDWAYEPEPPKPPKRRVYKKRIRDEGGEDTKVKVVPKKRAPAKKRKTGNN</sequence>
<name>F0XNP9_GROCL</name>
<dbReference type="InParanoid" id="F0XNP9"/>
<keyword evidence="1" id="KW-0175">Coiled coil</keyword>
<keyword evidence="4" id="KW-1185">Reference proteome</keyword>
<dbReference type="AlphaFoldDB" id="F0XNP9"/>
<evidence type="ECO:0000256" key="2">
    <source>
        <dbReference type="SAM" id="MobiDB-lite"/>
    </source>
</evidence>
<feature type="region of interest" description="Disordered" evidence="2">
    <location>
        <begin position="907"/>
        <end position="970"/>
    </location>
</feature>
<reference evidence="3 4" key="1">
    <citation type="journal article" date="2011" name="Proc. Natl. Acad. Sci. U.S.A.">
        <title>Genome and transcriptome analyses of the mountain pine beetle-fungal symbiont Grosmannia clavigera, a lodgepole pine pathogen.</title>
        <authorList>
            <person name="DiGuistini S."/>
            <person name="Wang Y."/>
            <person name="Liao N.Y."/>
            <person name="Taylor G."/>
            <person name="Tanguay P."/>
            <person name="Feau N."/>
            <person name="Henrissat B."/>
            <person name="Chan S.K."/>
            <person name="Hesse-Orce U."/>
            <person name="Alamouti S.M."/>
            <person name="Tsui C.K.M."/>
            <person name="Docking R.T."/>
            <person name="Levasseur A."/>
            <person name="Haridas S."/>
            <person name="Robertson G."/>
            <person name="Birol I."/>
            <person name="Holt R.A."/>
            <person name="Marra M.A."/>
            <person name="Hamelin R.C."/>
            <person name="Hirst M."/>
            <person name="Jones S.J.M."/>
            <person name="Bohlmann J."/>
            <person name="Breuil C."/>
        </authorList>
    </citation>
    <scope>NUCLEOTIDE SEQUENCE [LARGE SCALE GENOMIC DNA]</scope>
    <source>
        <strain evidence="4">kw1407 / UAMH 11150</strain>
    </source>
</reference>
<dbReference type="PANTHER" id="PTHR36681:SF3">
    <property type="entry name" value="NUCLEAR GTPASE, GERMINAL CENTER-ASSOCIATED, TANDEM DUPLICATE 3"/>
    <property type="match status" value="1"/>
</dbReference>
<feature type="compositionally biased region" description="Low complexity" evidence="2">
    <location>
        <begin position="137"/>
        <end position="147"/>
    </location>
</feature>
<dbReference type="EMBL" id="GL629801">
    <property type="protein sequence ID" value="EFX00230.1"/>
    <property type="molecule type" value="Genomic_DNA"/>
</dbReference>
<accession>F0XNP9</accession>
<dbReference type="OrthoDB" id="3598281at2759"/>
<feature type="compositionally biased region" description="Basic residues" evidence="2">
    <location>
        <begin position="954"/>
        <end position="970"/>
    </location>
</feature>
<feature type="region of interest" description="Disordered" evidence="2">
    <location>
        <begin position="137"/>
        <end position="163"/>
    </location>
</feature>